<comment type="caution">
    <text evidence="1">The sequence shown here is derived from an EMBL/GenBank/DDBJ whole genome shotgun (WGS) entry which is preliminary data.</text>
</comment>
<evidence type="ECO:0000313" key="1">
    <source>
        <dbReference type="EMBL" id="MCZ4279906.1"/>
    </source>
</evidence>
<dbReference type="EMBL" id="JAPWGY010000001">
    <property type="protein sequence ID" value="MCZ4279906.1"/>
    <property type="molecule type" value="Genomic_DNA"/>
</dbReference>
<reference evidence="1" key="1">
    <citation type="submission" date="2022-12" db="EMBL/GenBank/DDBJ databases">
        <title>Bacterial isolates from different developmental stages of Nematostella vectensis.</title>
        <authorList>
            <person name="Fraune S."/>
        </authorList>
    </citation>
    <scope>NUCLEOTIDE SEQUENCE</scope>
    <source>
        <strain evidence="1">G21630-S1</strain>
    </source>
</reference>
<accession>A0ABT4LFM7</accession>
<keyword evidence="2" id="KW-1185">Reference proteome</keyword>
<name>A0ABT4LFM7_9PROT</name>
<proteinExistence type="predicted"/>
<dbReference type="RefSeq" id="WP_269422103.1">
    <property type="nucleotide sequence ID" value="NZ_JAPWGY010000001.1"/>
</dbReference>
<dbReference type="Proteomes" id="UP001069802">
    <property type="component" value="Unassembled WGS sequence"/>
</dbReference>
<gene>
    <name evidence="1" type="ORF">O4H49_03895</name>
</gene>
<protein>
    <recommendedName>
        <fullName evidence="3">Autotransporter domain-containing protein</fullName>
    </recommendedName>
</protein>
<organism evidence="1 2">
    <name type="scientific">Kiloniella laminariae</name>
    <dbReference type="NCBI Taxonomy" id="454162"/>
    <lineage>
        <taxon>Bacteria</taxon>
        <taxon>Pseudomonadati</taxon>
        <taxon>Pseudomonadota</taxon>
        <taxon>Alphaproteobacteria</taxon>
        <taxon>Rhodospirillales</taxon>
        <taxon>Kiloniellaceae</taxon>
        <taxon>Kiloniella</taxon>
    </lineage>
</organism>
<sequence length="668" mass="71966">MANFVPPEEPGAGLRIDLPEDLDILTLTTLAVELDGIDITALLSLDDTDFIYTPVEPLGGGEHLLRLVILNGDGTTTEKNRWVFQVEGGVPSGAVSATNAPSEQEQIAQAEELLRSASFRADTLTEFSSRVMQQNIGHDTNRNILSGSGDGNAAFASENWDIRAHANYLVQSDVDQSLTGHPADIGEYDITADFTGDSMKGGMTLGHHDIGLDNQLVSSFYRRGSSVRLGTRDERFEAQGFAFGTSSVAGASDFTGLNDSDDRIKGLTASVKPFSDGVDDIDALKITGLYYDGTGDGGGIGLEEEGGDPGSSSTGSGWGLVLEKSFDQQRTRLRGEYAHALFDQDGSGGEAPKDGSDAISLSADHRLFEQGPVVFDDVLEIDVGVGYDRVETFFASLANPGLIGDREAYSAYSNIYWGALSGNVYLLDETNNVDDLASTPTDRLQSLDASLNYSFDPQTGAMEWLGTPYVGLSGFVALLDREKTPDGYDGPDTDSLSKSLTFTVGSSYTDWYWSASQSYARFDDDTNETSDTVNHLSGINAGWSVSDRLDIYGGTQFGVFEEEDSDKLSYNTNLSLGVSAELVPEKLDLNLDYNLNLANGSGDTPDSHIVNSEVEWTFLQPRSNRPGLALAARGSMEETNGSTDSTENETDYQVYMLLRVKAPFAFGY</sequence>
<evidence type="ECO:0000313" key="2">
    <source>
        <dbReference type="Proteomes" id="UP001069802"/>
    </source>
</evidence>
<evidence type="ECO:0008006" key="3">
    <source>
        <dbReference type="Google" id="ProtNLM"/>
    </source>
</evidence>